<dbReference type="GO" id="GO:0003677">
    <property type="term" value="F:DNA binding"/>
    <property type="evidence" value="ECO:0007669"/>
    <property type="project" value="UniProtKB-KW"/>
</dbReference>
<dbReference type="InterPro" id="IPR013762">
    <property type="entry name" value="Integrase-like_cat_sf"/>
</dbReference>
<organism evidence="6 7">
    <name type="scientific">Catenuloplanes atrovinosus</name>
    <dbReference type="NCBI Taxonomy" id="137266"/>
    <lineage>
        <taxon>Bacteria</taxon>
        <taxon>Bacillati</taxon>
        <taxon>Actinomycetota</taxon>
        <taxon>Actinomycetes</taxon>
        <taxon>Micromonosporales</taxon>
        <taxon>Micromonosporaceae</taxon>
        <taxon>Catenuloplanes</taxon>
    </lineage>
</organism>
<comment type="caution">
    <text evidence="6">The sequence shown here is derived from an EMBL/GenBank/DDBJ whole genome shotgun (WGS) entry which is preliminary data.</text>
</comment>
<accession>A0AAE3YUH5</accession>
<dbReference type="Gene3D" id="1.10.150.130">
    <property type="match status" value="1"/>
</dbReference>
<evidence type="ECO:0000313" key="7">
    <source>
        <dbReference type="Proteomes" id="UP001183643"/>
    </source>
</evidence>
<reference evidence="6" key="1">
    <citation type="submission" date="2023-07" db="EMBL/GenBank/DDBJ databases">
        <title>Sequencing the genomes of 1000 actinobacteria strains.</title>
        <authorList>
            <person name="Klenk H.-P."/>
        </authorList>
    </citation>
    <scope>NUCLEOTIDE SEQUENCE</scope>
    <source>
        <strain evidence="6">DSM 44707</strain>
    </source>
</reference>
<dbReference type="EMBL" id="JAVDYB010000001">
    <property type="protein sequence ID" value="MDR7278896.1"/>
    <property type="molecule type" value="Genomic_DNA"/>
</dbReference>
<keyword evidence="3" id="KW-0238">DNA-binding</keyword>
<sequence>MWVEKNGPAWRIRDLINGKKVTLESGYPTKTAAKARMTALRADKMRGEFIDPRDGKLLLGEWIDIWWPTYEAGLKPTAQISEGRRARRHVQQVLGHLALDEVDNLAIQRWIAYLLAGDPAAGRRKLAPKSVRNCHGVLHTILGAAVVARKMRSNPCSETRLPQAPHHEMRFLSEPEIGRLLGAVPEHWRPLVVLLVSTGLRWGEAIALRPQDIDVLGGKLTVVRAMHELSSTGAIVFTEPKTERSRRTVTFPQRPVGEVLAGPVATRARGELVFRSPRGSEVRTRNFRRGWIKWVSVAGLDGLRIHDLRHTHAALLISAGVPLTAIQRRLGHSSIAVTSDLYGHLLPVVDEGIMAAVTAALSAVELELVEAEVADEVGIAA</sequence>
<keyword evidence="7" id="KW-1185">Reference proteome</keyword>
<dbReference type="AlphaFoldDB" id="A0AAE3YUH5"/>
<evidence type="ECO:0000313" key="6">
    <source>
        <dbReference type="EMBL" id="MDR7278896.1"/>
    </source>
</evidence>
<keyword evidence="4" id="KW-0233">DNA recombination</keyword>
<proteinExistence type="inferred from homology"/>
<dbReference type="SUPFAM" id="SSF56349">
    <property type="entry name" value="DNA breaking-rejoining enzymes"/>
    <property type="match status" value="1"/>
</dbReference>
<name>A0AAE3YUH5_9ACTN</name>
<protein>
    <submittedName>
        <fullName evidence="6">Integrase</fullName>
    </submittedName>
</protein>
<dbReference type="InterPro" id="IPR011010">
    <property type="entry name" value="DNA_brk_join_enz"/>
</dbReference>
<evidence type="ECO:0000259" key="5">
    <source>
        <dbReference type="PROSITE" id="PS51898"/>
    </source>
</evidence>
<gene>
    <name evidence="6" type="ORF">J2S41_005674</name>
</gene>
<dbReference type="GO" id="GO:0015074">
    <property type="term" value="P:DNA integration"/>
    <property type="evidence" value="ECO:0007669"/>
    <property type="project" value="UniProtKB-KW"/>
</dbReference>
<dbReference type="Pfam" id="PF14659">
    <property type="entry name" value="Phage_int_SAM_3"/>
    <property type="match status" value="1"/>
</dbReference>
<dbReference type="Proteomes" id="UP001183643">
    <property type="component" value="Unassembled WGS sequence"/>
</dbReference>
<evidence type="ECO:0000256" key="2">
    <source>
        <dbReference type="ARBA" id="ARBA00022908"/>
    </source>
</evidence>
<dbReference type="PANTHER" id="PTHR30349:SF64">
    <property type="entry name" value="PROPHAGE INTEGRASE INTD-RELATED"/>
    <property type="match status" value="1"/>
</dbReference>
<dbReference type="PROSITE" id="PS51898">
    <property type="entry name" value="TYR_RECOMBINASE"/>
    <property type="match status" value="1"/>
</dbReference>
<dbReference type="InterPro" id="IPR004107">
    <property type="entry name" value="Integrase_SAM-like_N"/>
</dbReference>
<dbReference type="InterPro" id="IPR010998">
    <property type="entry name" value="Integrase_recombinase_N"/>
</dbReference>
<dbReference type="CDD" id="cd01189">
    <property type="entry name" value="INT_ICEBs1_C_like"/>
    <property type="match status" value="1"/>
</dbReference>
<dbReference type="InterPro" id="IPR002104">
    <property type="entry name" value="Integrase_catalytic"/>
</dbReference>
<evidence type="ECO:0000256" key="3">
    <source>
        <dbReference type="ARBA" id="ARBA00023125"/>
    </source>
</evidence>
<dbReference type="InterPro" id="IPR050090">
    <property type="entry name" value="Tyrosine_recombinase_XerCD"/>
</dbReference>
<evidence type="ECO:0000256" key="4">
    <source>
        <dbReference type="ARBA" id="ARBA00023172"/>
    </source>
</evidence>
<feature type="domain" description="Tyr recombinase" evidence="5">
    <location>
        <begin position="167"/>
        <end position="355"/>
    </location>
</feature>
<comment type="similarity">
    <text evidence="1">Belongs to the 'phage' integrase family.</text>
</comment>
<dbReference type="Gene3D" id="1.10.443.10">
    <property type="entry name" value="Intergrase catalytic core"/>
    <property type="match status" value="1"/>
</dbReference>
<dbReference type="RefSeq" id="WP_310372085.1">
    <property type="nucleotide sequence ID" value="NZ_JAVDYB010000001.1"/>
</dbReference>
<dbReference type="Pfam" id="PF00589">
    <property type="entry name" value="Phage_integrase"/>
    <property type="match status" value="1"/>
</dbReference>
<dbReference type="PANTHER" id="PTHR30349">
    <property type="entry name" value="PHAGE INTEGRASE-RELATED"/>
    <property type="match status" value="1"/>
</dbReference>
<keyword evidence="2" id="KW-0229">DNA integration</keyword>
<dbReference type="GO" id="GO:0006310">
    <property type="term" value="P:DNA recombination"/>
    <property type="evidence" value="ECO:0007669"/>
    <property type="project" value="UniProtKB-KW"/>
</dbReference>
<evidence type="ECO:0000256" key="1">
    <source>
        <dbReference type="ARBA" id="ARBA00008857"/>
    </source>
</evidence>